<sequence length="254" mass="30063">MTMDEFRLEDTPNSIIHKQLINIPLGINLNDEFETYEEFDQLLKESAHRHYLQFWKRDCRTVEGAKKKTDRYINPNIKYYQLKYSCVQGGRVFRRKNKSLEECEANFYLTATPDGEKLFVKSLNNFHNHEVSEESYIKYFNGDRYKRVRKKEKIEPGLEYPATYSAQSESEDTNTNSDNTMITNPFLMDNNPSLVEQLDHYTNTNQFRESDGIDEFLKYISSEIRQIQSPKVIKCLKRKFIALVQEAQDEDESV</sequence>
<dbReference type="PANTHER" id="PTHR47086">
    <property type="entry name" value="BTB DOMAIN-CONTAINING PROTEIN"/>
    <property type="match status" value="1"/>
</dbReference>
<gene>
    <name evidence="3" type="ORF">PPYR_04089</name>
</gene>
<dbReference type="EMBL" id="GEZM01044407">
    <property type="protein sequence ID" value="JAV78249.1"/>
    <property type="molecule type" value="Transcribed_RNA"/>
</dbReference>
<protein>
    <recommendedName>
        <fullName evidence="1">ZSWIM3 N-terminal domain-containing protein</fullName>
    </recommendedName>
</protein>
<reference evidence="2" key="1">
    <citation type="journal article" date="2016" name="Sci. Rep.">
        <title>Molecular characterization of firefly nuptial gifts: a multi-omics approach sheds light on postcopulatory sexual selection.</title>
        <authorList>
            <person name="Al-Wathiqui N."/>
            <person name="Fallon T.R."/>
            <person name="South A."/>
            <person name="Weng J.K."/>
            <person name="Lewis S.M."/>
        </authorList>
    </citation>
    <scope>NUCLEOTIDE SEQUENCE</scope>
</reference>
<feature type="domain" description="ZSWIM3 N-terminal" evidence="1">
    <location>
        <begin position="27"/>
        <end position="129"/>
    </location>
</feature>
<organism evidence="2">
    <name type="scientific">Photinus pyralis</name>
    <name type="common">Common eastern firefly</name>
    <name type="synonym">Lampyris pyralis</name>
    <dbReference type="NCBI Taxonomy" id="7054"/>
    <lineage>
        <taxon>Eukaryota</taxon>
        <taxon>Metazoa</taxon>
        <taxon>Ecdysozoa</taxon>
        <taxon>Arthropoda</taxon>
        <taxon>Hexapoda</taxon>
        <taxon>Insecta</taxon>
        <taxon>Pterygota</taxon>
        <taxon>Neoptera</taxon>
        <taxon>Endopterygota</taxon>
        <taxon>Coleoptera</taxon>
        <taxon>Polyphaga</taxon>
        <taxon>Elateriformia</taxon>
        <taxon>Elateroidea</taxon>
        <taxon>Lampyridae</taxon>
        <taxon>Lampyrinae</taxon>
        <taxon>Photinus</taxon>
    </lineage>
</organism>
<evidence type="ECO:0000259" key="1">
    <source>
        <dbReference type="Pfam" id="PF21599"/>
    </source>
</evidence>
<name>A0A1Y1LXM6_PHOPY</name>
<dbReference type="EMBL" id="VVIM01000002">
    <property type="protein sequence ID" value="KAB0801903.1"/>
    <property type="molecule type" value="Genomic_DNA"/>
</dbReference>
<reference evidence="3" key="3">
    <citation type="submission" date="2019-08" db="EMBL/GenBank/DDBJ databases">
        <authorList>
            <consortium name="Photinus pyralis genome working group"/>
            <person name="Fallon T.R."/>
            <person name="Sander Lower S.E."/>
            <person name="Weng J.-K."/>
        </authorList>
    </citation>
    <scope>NUCLEOTIDE SEQUENCE</scope>
    <source>
        <strain evidence="3">1611_PpyrPB1</strain>
        <tissue evidence="3">Whole body</tissue>
    </source>
</reference>
<keyword evidence="4" id="KW-1185">Reference proteome</keyword>
<evidence type="ECO:0000313" key="4">
    <source>
        <dbReference type="Proteomes" id="UP000327044"/>
    </source>
</evidence>
<dbReference type="InterPro" id="IPR040854">
    <property type="entry name" value="ZSWIM9"/>
</dbReference>
<reference evidence="3 4" key="2">
    <citation type="journal article" date="2018" name="Elife">
        <title>Firefly genomes illuminate parallel origins of bioluminescence in beetles.</title>
        <authorList>
            <person name="Fallon T.R."/>
            <person name="Lower S.E."/>
            <person name="Chang C.H."/>
            <person name="Bessho-Uehara M."/>
            <person name="Martin G.J."/>
            <person name="Bewick A.J."/>
            <person name="Behringer M."/>
            <person name="Debat H.J."/>
            <person name="Wong I."/>
            <person name="Day J.C."/>
            <person name="Suvorov A."/>
            <person name="Silva C.J."/>
            <person name="Stanger-Hall K.F."/>
            <person name="Hall D.W."/>
            <person name="Schmitz R.J."/>
            <person name="Nelson D.R."/>
            <person name="Lewis S.M."/>
            <person name="Shigenobu S."/>
            <person name="Bybee S.M."/>
            <person name="Larracuente A.M."/>
            <person name="Oba Y."/>
            <person name="Weng J.K."/>
        </authorList>
    </citation>
    <scope>NUCLEOTIDE SEQUENCE [LARGE SCALE GENOMIC DNA]</scope>
    <source>
        <strain evidence="3">1611_PpyrPB1</strain>
        <tissue evidence="3">Whole body</tissue>
    </source>
</reference>
<dbReference type="Pfam" id="PF21599">
    <property type="entry name" value="ZSWIM3_N"/>
    <property type="match status" value="1"/>
</dbReference>
<dbReference type="PANTHER" id="PTHR47086:SF4">
    <property type="entry name" value="BTB DOMAIN-CONTAINING PROTEIN"/>
    <property type="match status" value="1"/>
</dbReference>
<dbReference type="AlphaFoldDB" id="A0A1Y1LXM6"/>
<proteinExistence type="predicted"/>
<accession>A0A1Y1LXM6</accession>
<evidence type="ECO:0000313" key="2">
    <source>
        <dbReference type="EMBL" id="JAV78249.1"/>
    </source>
</evidence>
<dbReference type="OrthoDB" id="6717041at2759"/>
<dbReference type="InParanoid" id="A0A1Y1LXM6"/>
<evidence type="ECO:0000313" key="3">
    <source>
        <dbReference type="EMBL" id="KAB0801903.1"/>
    </source>
</evidence>
<dbReference type="InterPro" id="IPR048325">
    <property type="entry name" value="ZSWIM3_N"/>
</dbReference>
<dbReference type="Proteomes" id="UP000327044">
    <property type="component" value="Unassembled WGS sequence"/>
</dbReference>